<reference evidence="1" key="1">
    <citation type="submission" date="2022-08" db="EMBL/GenBank/DDBJ databases">
        <title>Novel sulphate-reducing endosymbionts in the free-living metamonad Anaeramoeba.</title>
        <authorList>
            <person name="Jerlstrom-Hultqvist J."/>
            <person name="Cepicka I."/>
            <person name="Gallot-Lavallee L."/>
            <person name="Salas-Leiva D."/>
            <person name="Curtis B.A."/>
            <person name="Zahonova K."/>
            <person name="Pipaliya S."/>
            <person name="Dacks J."/>
            <person name="Roger A.J."/>
        </authorList>
    </citation>
    <scope>NUCLEOTIDE SEQUENCE</scope>
    <source>
        <strain evidence="1">Busselton2</strain>
    </source>
</reference>
<dbReference type="EMBL" id="JANTQA010000015">
    <property type="protein sequence ID" value="KAJ3447962.1"/>
    <property type="molecule type" value="Genomic_DNA"/>
</dbReference>
<gene>
    <name evidence="1" type="ORF">M0812_00435</name>
</gene>
<proteinExistence type="predicted"/>
<evidence type="ECO:0000313" key="1">
    <source>
        <dbReference type="EMBL" id="KAJ3447962.1"/>
    </source>
</evidence>
<comment type="caution">
    <text evidence="1">The sequence shown here is derived from an EMBL/GenBank/DDBJ whole genome shotgun (WGS) entry which is preliminary data.</text>
</comment>
<dbReference type="InterPro" id="IPR021610">
    <property type="entry name" value="DUF3228"/>
</dbReference>
<dbReference type="Gene3D" id="3.30.2310.50">
    <property type="entry name" value="Protein of unknown function (DUF3228), domain 1"/>
    <property type="match status" value="2"/>
</dbReference>
<dbReference type="Proteomes" id="UP001146793">
    <property type="component" value="Unassembled WGS sequence"/>
</dbReference>
<dbReference type="PANTHER" id="PTHR38666">
    <property type="match status" value="1"/>
</dbReference>
<protein>
    <submittedName>
        <fullName evidence="1">Uncharacterized protein</fullName>
    </submittedName>
</protein>
<sequence>MYFFNELELSTFCYRQFDDPKYAGSKITISKESFMKELNKEYTEQNKVLQEGYAPFCKHILVKNFCDCHAGQIEITEEIKPLIQTEYVARTTEELPVLSRFVLSSQVGQLIQKANFLDIILYSREQCEKEENKKYDPKIKWFVVCVKAQNVNFETPMSPITIMRNALGISEGGSGVQLNREKYMESVKYWKNHVIVRNDD</sequence>
<accession>A0AAV8A5B4</accession>
<dbReference type="PANTHER" id="PTHR38666:SF2">
    <property type="entry name" value="FLAGELLAR ASSOCIATED PROTEIN"/>
    <property type="match status" value="1"/>
</dbReference>
<dbReference type="AlphaFoldDB" id="A0AAV8A5B4"/>
<name>A0AAV8A5B4_9EUKA</name>
<dbReference type="Pfam" id="PF11539">
    <property type="entry name" value="DUF3228"/>
    <property type="match status" value="1"/>
</dbReference>
<evidence type="ECO:0000313" key="2">
    <source>
        <dbReference type="Proteomes" id="UP001146793"/>
    </source>
</evidence>
<organism evidence="1 2">
    <name type="scientific">Anaeramoeba flamelloides</name>
    <dbReference type="NCBI Taxonomy" id="1746091"/>
    <lineage>
        <taxon>Eukaryota</taxon>
        <taxon>Metamonada</taxon>
        <taxon>Anaeramoebidae</taxon>
        <taxon>Anaeramoeba</taxon>
    </lineage>
</organism>